<gene>
    <name evidence="10" type="primary">Fdps</name>
    <name evidence="10" type="ORF">HYPCIN_R07579</name>
</gene>
<dbReference type="Proteomes" id="UP000574191">
    <property type="component" value="Unassembled WGS sequence"/>
</dbReference>
<evidence type="ECO:0000256" key="7">
    <source>
        <dbReference type="ARBA" id="ARBA00032424"/>
    </source>
</evidence>
<keyword evidence="11" id="KW-1185">Reference proteome</keyword>
<feature type="non-terminal residue" evidence="10">
    <location>
        <position position="1"/>
    </location>
</feature>
<dbReference type="AlphaFoldDB" id="A0A7L2QGU9"/>
<comment type="pathway">
    <text evidence="2">Isoprenoid biosynthesis; farnesyl diphosphate biosynthesis; farnesyl diphosphate from geranyl diphosphate and isopentenyl diphosphate: step 1/1.</text>
</comment>
<dbReference type="SUPFAM" id="SSF48576">
    <property type="entry name" value="Terpenoid synthases"/>
    <property type="match status" value="1"/>
</dbReference>
<proteinExistence type="predicted"/>
<evidence type="ECO:0000313" key="11">
    <source>
        <dbReference type="Proteomes" id="UP000574191"/>
    </source>
</evidence>
<evidence type="ECO:0000256" key="1">
    <source>
        <dbReference type="ARBA" id="ARBA00004932"/>
    </source>
</evidence>
<comment type="caution">
    <text evidence="10">The sequence shown here is derived from an EMBL/GenBank/DDBJ whole genome shotgun (WGS) entry which is preliminary data.</text>
</comment>
<dbReference type="GO" id="GO:0045337">
    <property type="term" value="P:farnesyl diphosphate biosynthetic process"/>
    <property type="evidence" value="ECO:0007669"/>
    <property type="project" value="TreeGrafter"/>
</dbReference>
<dbReference type="EMBL" id="VYZP01074822">
    <property type="protein sequence ID" value="NXR95843.1"/>
    <property type="molecule type" value="Genomic_DNA"/>
</dbReference>
<evidence type="ECO:0000256" key="5">
    <source>
        <dbReference type="ARBA" id="ARBA00022842"/>
    </source>
</evidence>
<protein>
    <recommendedName>
        <fullName evidence="9">(2E,6E)-farnesyl diphosphate synthase</fullName>
    </recommendedName>
    <alternativeName>
        <fullName evidence="8">Dimethylallyltranstransferase</fullName>
    </alternativeName>
    <alternativeName>
        <fullName evidence="7">Farnesyl diphosphate synthase</fullName>
    </alternativeName>
    <alternativeName>
        <fullName evidence="6">Geranyltranstransferase</fullName>
    </alternativeName>
</protein>
<keyword evidence="5" id="KW-0460">Magnesium</keyword>
<dbReference type="Gene3D" id="1.10.600.10">
    <property type="entry name" value="Farnesyl Diphosphate Synthase"/>
    <property type="match status" value="1"/>
</dbReference>
<dbReference type="PANTHER" id="PTHR11525">
    <property type="entry name" value="FARNESYL-PYROPHOSPHATE SYNTHETASE"/>
    <property type="match status" value="1"/>
</dbReference>
<dbReference type="InterPro" id="IPR008949">
    <property type="entry name" value="Isoprenoid_synthase_dom_sf"/>
</dbReference>
<dbReference type="OrthoDB" id="10257492at2759"/>
<organism evidence="10 11">
    <name type="scientific">Hypocryptadius cinnamomeus</name>
    <dbReference type="NCBI Taxonomy" id="589841"/>
    <lineage>
        <taxon>Eukaryota</taxon>
        <taxon>Metazoa</taxon>
        <taxon>Chordata</taxon>
        <taxon>Craniata</taxon>
        <taxon>Vertebrata</taxon>
        <taxon>Euteleostomi</taxon>
        <taxon>Archelosauria</taxon>
        <taxon>Archosauria</taxon>
        <taxon>Dinosauria</taxon>
        <taxon>Saurischia</taxon>
        <taxon>Theropoda</taxon>
        <taxon>Coelurosauria</taxon>
        <taxon>Aves</taxon>
        <taxon>Neognathae</taxon>
        <taxon>Neoaves</taxon>
        <taxon>Telluraves</taxon>
        <taxon>Australaves</taxon>
        <taxon>Passeriformes</taxon>
        <taxon>Sylvioidea</taxon>
        <taxon>Zosteropidae</taxon>
        <taxon>Hypocryptadius</taxon>
    </lineage>
</organism>
<dbReference type="PANTHER" id="PTHR11525:SF0">
    <property type="entry name" value="FARNESYL PYROPHOSPHATE SYNTHASE"/>
    <property type="match status" value="1"/>
</dbReference>
<dbReference type="GO" id="GO:0046872">
    <property type="term" value="F:metal ion binding"/>
    <property type="evidence" value="ECO:0007669"/>
    <property type="project" value="UniProtKB-KW"/>
</dbReference>
<comment type="pathway">
    <text evidence="1">Isoprenoid biosynthesis; geranyl diphosphate biosynthesis; geranyl diphosphate from dimethylallyl diphosphate and isopentenyl diphosphate: step 1/1.</text>
</comment>
<keyword evidence="3" id="KW-0808">Transferase</keyword>
<accession>A0A7L2QGU9</accession>
<name>A0A7L2QGU9_9PASS</name>
<evidence type="ECO:0000313" key="10">
    <source>
        <dbReference type="EMBL" id="NXR95843.1"/>
    </source>
</evidence>
<evidence type="ECO:0000256" key="9">
    <source>
        <dbReference type="ARBA" id="ARBA00032873"/>
    </source>
</evidence>
<evidence type="ECO:0000256" key="4">
    <source>
        <dbReference type="ARBA" id="ARBA00022723"/>
    </source>
</evidence>
<dbReference type="GO" id="GO:0004337">
    <property type="term" value="F:(2E,6E)-farnesyl diphosphate synthase activity"/>
    <property type="evidence" value="ECO:0007669"/>
    <property type="project" value="TreeGrafter"/>
</dbReference>
<dbReference type="InterPro" id="IPR039702">
    <property type="entry name" value="FPS1-like"/>
</dbReference>
<evidence type="ECO:0000256" key="3">
    <source>
        <dbReference type="ARBA" id="ARBA00022679"/>
    </source>
</evidence>
<dbReference type="GO" id="GO:0004161">
    <property type="term" value="F:dimethylallyltranstransferase activity"/>
    <property type="evidence" value="ECO:0007669"/>
    <property type="project" value="TreeGrafter"/>
</dbReference>
<evidence type="ECO:0000256" key="6">
    <source>
        <dbReference type="ARBA" id="ARBA00032380"/>
    </source>
</evidence>
<keyword evidence="4" id="KW-0479">Metal-binding</keyword>
<dbReference type="GO" id="GO:0005737">
    <property type="term" value="C:cytoplasm"/>
    <property type="evidence" value="ECO:0007669"/>
    <property type="project" value="TreeGrafter"/>
</dbReference>
<evidence type="ECO:0000256" key="2">
    <source>
        <dbReference type="ARBA" id="ARBA00005035"/>
    </source>
</evidence>
<reference evidence="10 11" key="1">
    <citation type="submission" date="2019-09" db="EMBL/GenBank/DDBJ databases">
        <title>Bird 10,000 Genomes (B10K) Project - Family phase.</title>
        <authorList>
            <person name="Zhang G."/>
        </authorList>
    </citation>
    <scope>NUCLEOTIDE SEQUENCE [LARGE SCALE GENOMIC DNA]</scope>
    <source>
        <strain evidence="10">B10K-DU-002-83</strain>
    </source>
</reference>
<evidence type="ECO:0000256" key="8">
    <source>
        <dbReference type="ARBA" id="ARBA00032448"/>
    </source>
</evidence>
<feature type="non-terminal residue" evidence="10">
    <location>
        <position position="179"/>
    </location>
</feature>
<sequence>LQTGYQTELGQTLDLITAPVSQVDLSRFSEQRYEGQGHNLVLSQPGAAFWGALQSLPCRGWHWAGFWGALQSLPCRGWPFWGALQFFIKDHSNKERMPRELGWALTHSRVFPQENYGCKEPQKVAKVKELYDALGMPAAFREYEESSYRRLQELIGKRARRLPRDIFLDLAQKIYKRQK</sequence>